<keyword evidence="1" id="KW-1133">Transmembrane helix</keyword>
<dbReference type="Proteomes" id="UP000185207">
    <property type="component" value="Unassembled WGS sequence"/>
</dbReference>
<keyword evidence="1" id="KW-0812">Transmembrane</keyword>
<sequence>MKKILVFILIVFVLAIVGYFFWSLKDKDLKLVPKDADAVVLIDVKKLKEQYFFSSLKHPSVWFEGSRLNSKKNGLIIPDYIQIFHLENTNFSQWYSIFEIKNKDNFLEFLKGKGFKIAENNIYKKDRFSVKIEASKCVIGFSNSSFEEKSNLILKSKTKGLYADQLINNSVASVSYFAKSKIHKFAVYLNDDNIEIKTKTVQDIFSSQISDLEKQTQFLKLKLDSKNAKIVSKLFNENLIDSIDINSVSAISELESVNDKIVSYAYDDNFNEVEKVSYQKLVQPNYTINVQSSDVEKLWSYFQDKKWINAENQFTAIPFQPNVIKKNSFEISIQSTRKNINFGESPSGSFILLKNNLLFVDLLKVLSPSDKKSISKVNYLYYGNKGDYYYLKLQLKKDKLPFILSQ</sequence>
<dbReference type="STRING" id="1416779.SAMN05444409_2551"/>
<evidence type="ECO:0000256" key="1">
    <source>
        <dbReference type="SAM" id="Phobius"/>
    </source>
</evidence>
<protein>
    <submittedName>
        <fullName evidence="2">Uncharacterized protein</fullName>
    </submittedName>
</protein>
<evidence type="ECO:0000313" key="3">
    <source>
        <dbReference type="Proteomes" id="UP000185207"/>
    </source>
</evidence>
<organism evidence="2 3">
    <name type="scientific">Epilithonimonas zeae</name>
    <dbReference type="NCBI Taxonomy" id="1416779"/>
    <lineage>
        <taxon>Bacteria</taxon>
        <taxon>Pseudomonadati</taxon>
        <taxon>Bacteroidota</taxon>
        <taxon>Flavobacteriia</taxon>
        <taxon>Flavobacteriales</taxon>
        <taxon>Weeksellaceae</taxon>
        <taxon>Chryseobacterium group</taxon>
        <taxon>Epilithonimonas</taxon>
    </lineage>
</organism>
<dbReference type="EMBL" id="FSRK01000002">
    <property type="protein sequence ID" value="SIO29976.1"/>
    <property type="molecule type" value="Genomic_DNA"/>
</dbReference>
<name>A0A1N6ID73_9FLAO</name>
<keyword evidence="1" id="KW-0472">Membrane</keyword>
<dbReference type="AlphaFoldDB" id="A0A1N6ID73"/>
<dbReference type="OrthoDB" id="637901at2"/>
<keyword evidence="3" id="KW-1185">Reference proteome</keyword>
<evidence type="ECO:0000313" key="2">
    <source>
        <dbReference type="EMBL" id="SIO29976.1"/>
    </source>
</evidence>
<dbReference type="RefSeq" id="WP_074235745.1">
    <property type="nucleotide sequence ID" value="NZ_FSRK01000002.1"/>
</dbReference>
<gene>
    <name evidence="2" type="ORF">SAMN05444409_2551</name>
</gene>
<reference evidence="3" key="1">
    <citation type="submission" date="2016-11" db="EMBL/GenBank/DDBJ databases">
        <authorList>
            <person name="Varghese N."/>
            <person name="Submissions S."/>
        </authorList>
    </citation>
    <scope>NUCLEOTIDE SEQUENCE [LARGE SCALE GENOMIC DNA]</scope>
    <source>
        <strain evidence="3">DSM 27623</strain>
    </source>
</reference>
<accession>A0A1N6ID73</accession>
<proteinExistence type="predicted"/>
<feature type="transmembrane region" description="Helical" evidence="1">
    <location>
        <begin position="6"/>
        <end position="24"/>
    </location>
</feature>